<protein>
    <recommendedName>
        <fullName evidence="1">NB-ARC domain-containing protein</fullName>
    </recommendedName>
</protein>
<organism evidence="2 3">
    <name type="scientific">Microthlaspi erraticum</name>
    <dbReference type="NCBI Taxonomy" id="1685480"/>
    <lineage>
        <taxon>Eukaryota</taxon>
        <taxon>Viridiplantae</taxon>
        <taxon>Streptophyta</taxon>
        <taxon>Embryophyta</taxon>
        <taxon>Tracheophyta</taxon>
        <taxon>Spermatophyta</taxon>
        <taxon>Magnoliopsida</taxon>
        <taxon>eudicotyledons</taxon>
        <taxon>Gunneridae</taxon>
        <taxon>Pentapetalae</taxon>
        <taxon>rosids</taxon>
        <taxon>malvids</taxon>
        <taxon>Brassicales</taxon>
        <taxon>Brassicaceae</taxon>
        <taxon>Coluteocarpeae</taxon>
        <taxon>Microthlaspi</taxon>
    </lineage>
</organism>
<dbReference type="AlphaFoldDB" id="A0A6D2HY02"/>
<name>A0A6D2HY02_9BRAS</name>
<evidence type="ECO:0000259" key="1">
    <source>
        <dbReference type="Pfam" id="PF00931"/>
    </source>
</evidence>
<dbReference type="Gene3D" id="3.40.50.300">
    <property type="entry name" value="P-loop containing nucleotide triphosphate hydrolases"/>
    <property type="match status" value="1"/>
</dbReference>
<feature type="domain" description="NB-ARC" evidence="1">
    <location>
        <begin position="14"/>
        <end position="98"/>
    </location>
</feature>
<evidence type="ECO:0000313" key="3">
    <source>
        <dbReference type="Proteomes" id="UP000467841"/>
    </source>
</evidence>
<reference evidence="2" key="1">
    <citation type="submission" date="2020-01" db="EMBL/GenBank/DDBJ databases">
        <authorList>
            <person name="Mishra B."/>
        </authorList>
    </citation>
    <scope>NUCLEOTIDE SEQUENCE [LARGE SCALE GENOMIC DNA]</scope>
</reference>
<dbReference type="Pfam" id="PF00931">
    <property type="entry name" value="NB-ARC"/>
    <property type="match status" value="1"/>
</dbReference>
<dbReference type="OrthoDB" id="736010at2759"/>
<keyword evidence="3" id="KW-1185">Reference proteome</keyword>
<gene>
    <name evidence="2" type="ORF">MERR_LOCUS9191</name>
</gene>
<dbReference type="SUPFAM" id="SSF52540">
    <property type="entry name" value="P-loop containing nucleoside triphosphate hydrolases"/>
    <property type="match status" value="1"/>
</dbReference>
<dbReference type="EMBL" id="CACVBM020000666">
    <property type="protein sequence ID" value="CAA7021956.1"/>
    <property type="molecule type" value="Genomic_DNA"/>
</dbReference>
<dbReference type="InterPro" id="IPR027417">
    <property type="entry name" value="P-loop_NTPase"/>
</dbReference>
<evidence type="ECO:0000313" key="2">
    <source>
        <dbReference type="EMBL" id="CAA7021956.1"/>
    </source>
</evidence>
<dbReference type="InterPro" id="IPR002182">
    <property type="entry name" value="NB-ARC"/>
</dbReference>
<comment type="caution">
    <text evidence="2">The sequence shown here is derived from an EMBL/GenBank/DDBJ whole genome shotgun (WGS) entry which is preliminary data.</text>
</comment>
<sequence length="167" mass="19070">MRLTGWLCGAYKGLENRIYRKLQSFKTCLVIIDDVKSIDLDVLGIPWRNNGNGVRVKILITARDRAVCRRLAVDHVVKLDFLSCDDAWKYFSKLVGETATTEPMAKQLCMQLGGYQFAIKAMGRIIGHWKYGLKDMKFPDRLSGNYCLLNFFLNILNYCSSTVMVLS</sequence>
<dbReference type="Proteomes" id="UP000467841">
    <property type="component" value="Unassembled WGS sequence"/>
</dbReference>
<accession>A0A6D2HY02</accession>
<dbReference type="GO" id="GO:0043531">
    <property type="term" value="F:ADP binding"/>
    <property type="evidence" value="ECO:0007669"/>
    <property type="project" value="InterPro"/>
</dbReference>
<proteinExistence type="predicted"/>